<gene>
    <name evidence="2" type="ORF">BpHYR1_047478</name>
</gene>
<evidence type="ECO:0008006" key="4">
    <source>
        <dbReference type="Google" id="ProtNLM"/>
    </source>
</evidence>
<dbReference type="Proteomes" id="UP000276133">
    <property type="component" value="Unassembled WGS sequence"/>
</dbReference>
<dbReference type="OrthoDB" id="10453237at2759"/>
<organism evidence="2 3">
    <name type="scientific">Brachionus plicatilis</name>
    <name type="common">Marine rotifer</name>
    <name type="synonym">Brachionus muelleri</name>
    <dbReference type="NCBI Taxonomy" id="10195"/>
    <lineage>
        <taxon>Eukaryota</taxon>
        <taxon>Metazoa</taxon>
        <taxon>Spiralia</taxon>
        <taxon>Gnathifera</taxon>
        <taxon>Rotifera</taxon>
        <taxon>Eurotatoria</taxon>
        <taxon>Monogononta</taxon>
        <taxon>Pseudotrocha</taxon>
        <taxon>Ploima</taxon>
        <taxon>Brachionidae</taxon>
        <taxon>Brachionus</taxon>
    </lineage>
</organism>
<feature type="chain" id="PRO_5018124069" description="EGF-like domain-containing protein" evidence="1">
    <location>
        <begin position="18"/>
        <end position="172"/>
    </location>
</feature>
<protein>
    <recommendedName>
        <fullName evidence="4">EGF-like domain-containing protein</fullName>
    </recommendedName>
</protein>
<accession>A0A3M7QFK2</accession>
<evidence type="ECO:0000313" key="2">
    <source>
        <dbReference type="EMBL" id="RNA09821.1"/>
    </source>
</evidence>
<evidence type="ECO:0000313" key="3">
    <source>
        <dbReference type="Proteomes" id="UP000276133"/>
    </source>
</evidence>
<proteinExistence type="predicted"/>
<evidence type="ECO:0000256" key="1">
    <source>
        <dbReference type="SAM" id="SignalP"/>
    </source>
</evidence>
<name>A0A3M7QFK2_BRAPC</name>
<dbReference type="AlphaFoldDB" id="A0A3M7QFK2"/>
<sequence length="172" mass="20370">MKIYFLALLAYFVATSSIYEFKSSNSQNNRNDLVLRKKYMDEIFEYLITKASKDRKLSKFERSIEGSENSDGLVIQNFKIANKRSRYIKKFKSLNHNGYSLDMNVESFKSLRYCYFNEVCKNRYKPYFECVCPKSTLCTGQGGLFEGTCTNHLMPYVWIQSVDENELKRYRF</sequence>
<reference evidence="2 3" key="1">
    <citation type="journal article" date="2018" name="Sci. Rep.">
        <title>Genomic signatures of local adaptation to the degree of environmental predictability in rotifers.</title>
        <authorList>
            <person name="Franch-Gras L."/>
            <person name="Hahn C."/>
            <person name="Garcia-Roger E.M."/>
            <person name="Carmona M.J."/>
            <person name="Serra M."/>
            <person name="Gomez A."/>
        </authorList>
    </citation>
    <scope>NUCLEOTIDE SEQUENCE [LARGE SCALE GENOMIC DNA]</scope>
    <source>
        <strain evidence="2">HYR1</strain>
    </source>
</reference>
<keyword evidence="3" id="KW-1185">Reference proteome</keyword>
<keyword evidence="1" id="KW-0732">Signal</keyword>
<feature type="signal peptide" evidence="1">
    <location>
        <begin position="1"/>
        <end position="17"/>
    </location>
</feature>
<dbReference type="EMBL" id="REGN01006366">
    <property type="protein sequence ID" value="RNA09821.1"/>
    <property type="molecule type" value="Genomic_DNA"/>
</dbReference>
<comment type="caution">
    <text evidence="2">The sequence shown here is derived from an EMBL/GenBank/DDBJ whole genome shotgun (WGS) entry which is preliminary data.</text>
</comment>